<keyword evidence="8" id="KW-1185">Reference proteome</keyword>
<keyword evidence="1" id="KW-0229">DNA integration</keyword>
<dbReference type="GO" id="GO:0015074">
    <property type="term" value="P:DNA integration"/>
    <property type="evidence" value="ECO:0007669"/>
    <property type="project" value="UniProtKB-KW"/>
</dbReference>
<evidence type="ECO:0000259" key="6">
    <source>
        <dbReference type="PROSITE" id="PS51900"/>
    </source>
</evidence>
<dbReference type="InterPro" id="IPR011010">
    <property type="entry name" value="DNA_brk_join_enz"/>
</dbReference>
<dbReference type="AlphaFoldDB" id="A0A1H9YPH9"/>
<sequence>MSDDLEPITPREAVDLYVSHRELEVSAKTLQNHKYRLNAFVEWCNTVGIDNLNDLTGRDLHRYRVWRQQDVNIVTLRGQLATLRVFLEFCASIDAVEPGMRERVKLPDVDRGDEARDEMLDADRAQKIIGYLERYKRASREHVIMAILWHTGIRLGSLRAVDLEDYEPDEQCFWLRHRPDTGTPLKNQKPAERAIALDDYYCDVLDEYIRFHRHDVVDKHGREPLVTSDRGRLSSGQIRSEVYRLTQPCMIEGCPHDREPKDCEATEYGHYYDCPSSLSPHTIRRGAITYQLREDIPEKIVSDRCDVSSEILDRHYDRRTDREKMEQRRDFIEDL</sequence>
<evidence type="ECO:0000256" key="4">
    <source>
        <dbReference type="PROSITE-ProRule" id="PRU01248"/>
    </source>
</evidence>
<dbReference type="EMBL" id="FOIC01000001">
    <property type="protein sequence ID" value="SES70958.1"/>
    <property type="molecule type" value="Genomic_DNA"/>
</dbReference>
<dbReference type="InterPro" id="IPR002104">
    <property type="entry name" value="Integrase_catalytic"/>
</dbReference>
<keyword evidence="2 4" id="KW-0238">DNA-binding</keyword>
<dbReference type="STRING" id="392421.SAMN04488694_101191"/>
<accession>A0A1H9YPH9</accession>
<feature type="domain" description="Tyr recombinase" evidence="5">
    <location>
        <begin position="115"/>
        <end position="330"/>
    </location>
</feature>
<dbReference type="PROSITE" id="PS51900">
    <property type="entry name" value="CB"/>
    <property type="match status" value="1"/>
</dbReference>
<keyword evidence="3" id="KW-0233">DNA recombination</keyword>
<dbReference type="InterPro" id="IPR013762">
    <property type="entry name" value="Integrase-like_cat_sf"/>
</dbReference>
<dbReference type="PANTHER" id="PTHR30349">
    <property type="entry name" value="PHAGE INTEGRASE-RELATED"/>
    <property type="match status" value="1"/>
</dbReference>
<evidence type="ECO:0000256" key="2">
    <source>
        <dbReference type="ARBA" id="ARBA00023125"/>
    </source>
</evidence>
<evidence type="ECO:0000313" key="7">
    <source>
        <dbReference type="EMBL" id="SES70958.1"/>
    </source>
</evidence>
<dbReference type="PROSITE" id="PS51898">
    <property type="entry name" value="TYR_RECOMBINASE"/>
    <property type="match status" value="1"/>
</dbReference>
<gene>
    <name evidence="7" type="ORF">SAMN04488694_101191</name>
</gene>
<dbReference type="Gene3D" id="1.10.443.10">
    <property type="entry name" value="Intergrase catalytic core"/>
    <property type="match status" value="1"/>
</dbReference>
<evidence type="ECO:0000256" key="3">
    <source>
        <dbReference type="ARBA" id="ARBA00023172"/>
    </source>
</evidence>
<evidence type="ECO:0000313" key="8">
    <source>
        <dbReference type="Proteomes" id="UP000199320"/>
    </source>
</evidence>
<dbReference type="Pfam" id="PF02899">
    <property type="entry name" value="Phage_int_SAM_1"/>
    <property type="match status" value="1"/>
</dbReference>
<dbReference type="InterPro" id="IPR004107">
    <property type="entry name" value="Integrase_SAM-like_N"/>
</dbReference>
<name>A0A1H9YPH9_9EURY</name>
<dbReference type="GO" id="GO:0006310">
    <property type="term" value="P:DNA recombination"/>
    <property type="evidence" value="ECO:0007669"/>
    <property type="project" value="UniProtKB-KW"/>
</dbReference>
<dbReference type="PANTHER" id="PTHR30349:SF41">
    <property type="entry name" value="INTEGRASE_RECOMBINASE PROTEIN MJ0367-RELATED"/>
    <property type="match status" value="1"/>
</dbReference>
<dbReference type="Gene3D" id="1.10.150.130">
    <property type="match status" value="1"/>
</dbReference>
<feature type="domain" description="Core-binding (CB)" evidence="6">
    <location>
        <begin position="8"/>
        <end position="91"/>
    </location>
</feature>
<dbReference type="RefSeq" id="WP_092929154.1">
    <property type="nucleotide sequence ID" value="NZ_FOIC01000001.1"/>
</dbReference>
<protein>
    <submittedName>
        <fullName evidence="7">Site-specific recombinase XerD</fullName>
    </submittedName>
</protein>
<dbReference type="InterPro" id="IPR044068">
    <property type="entry name" value="CB"/>
</dbReference>
<dbReference type="CDD" id="cd00397">
    <property type="entry name" value="DNA_BRE_C"/>
    <property type="match status" value="1"/>
</dbReference>
<dbReference type="Proteomes" id="UP000199320">
    <property type="component" value="Unassembled WGS sequence"/>
</dbReference>
<organism evidence="7 8">
    <name type="scientific">Natrinema hispanicum</name>
    <dbReference type="NCBI Taxonomy" id="392421"/>
    <lineage>
        <taxon>Archaea</taxon>
        <taxon>Methanobacteriati</taxon>
        <taxon>Methanobacteriota</taxon>
        <taxon>Stenosarchaea group</taxon>
        <taxon>Halobacteria</taxon>
        <taxon>Halobacteriales</taxon>
        <taxon>Natrialbaceae</taxon>
        <taxon>Natrinema</taxon>
    </lineage>
</organism>
<dbReference type="GO" id="GO:0003677">
    <property type="term" value="F:DNA binding"/>
    <property type="evidence" value="ECO:0007669"/>
    <property type="project" value="UniProtKB-UniRule"/>
</dbReference>
<evidence type="ECO:0000256" key="1">
    <source>
        <dbReference type="ARBA" id="ARBA00022908"/>
    </source>
</evidence>
<dbReference type="InterPro" id="IPR050090">
    <property type="entry name" value="Tyrosine_recombinase_XerCD"/>
</dbReference>
<evidence type="ECO:0000259" key="5">
    <source>
        <dbReference type="PROSITE" id="PS51898"/>
    </source>
</evidence>
<dbReference type="InterPro" id="IPR010998">
    <property type="entry name" value="Integrase_recombinase_N"/>
</dbReference>
<dbReference type="SUPFAM" id="SSF56349">
    <property type="entry name" value="DNA breaking-rejoining enzymes"/>
    <property type="match status" value="1"/>
</dbReference>
<dbReference type="OrthoDB" id="198497at2157"/>
<proteinExistence type="predicted"/>
<reference evidence="8" key="1">
    <citation type="submission" date="2016-10" db="EMBL/GenBank/DDBJ databases">
        <authorList>
            <person name="Varghese N."/>
            <person name="Submissions S."/>
        </authorList>
    </citation>
    <scope>NUCLEOTIDE SEQUENCE [LARGE SCALE GENOMIC DNA]</scope>
    <source>
        <strain evidence="8">CDM_6</strain>
    </source>
</reference>
<dbReference type="Pfam" id="PF00589">
    <property type="entry name" value="Phage_integrase"/>
    <property type="match status" value="1"/>
</dbReference>